<organism evidence="2 3">
    <name type="scientific">Dactylonectria estremocensis</name>
    <dbReference type="NCBI Taxonomy" id="1079267"/>
    <lineage>
        <taxon>Eukaryota</taxon>
        <taxon>Fungi</taxon>
        <taxon>Dikarya</taxon>
        <taxon>Ascomycota</taxon>
        <taxon>Pezizomycotina</taxon>
        <taxon>Sordariomycetes</taxon>
        <taxon>Hypocreomycetidae</taxon>
        <taxon>Hypocreales</taxon>
        <taxon>Nectriaceae</taxon>
        <taxon>Dactylonectria</taxon>
    </lineage>
</organism>
<keyword evidence="3" id="KW-1185">Reference proteome</keyword>
<gene>
    <name evidence="2" type="ORF">B0J13DRAFT_453613</name>
</gene>
<dbReference type="GO" id="GO:0008237">
    <property type="term" value="F:metallopeptidase activity"/>
    <property type="evidence" value="ECO:0007669"/>
    <property type="project" value="InterPro"/>
</dbReference>
<dbReference type="Proteomes" id="UP000717696">
    <property type="component" value="Unassembled WGS sequence"/>
</dbReference>
<reference evidence="2" key="1">
    <citation type="journal article" date="2021" name="Nat. Commun.">
        <title>Genetic determinants of endophytism in the Arabidopsis root mycobiome.</title>
        <authorList>
            <person name="Mesny F."/>
            <person name="Miyauchi S."/>
            <person name="Thiergart T."/>
            <person name="Pickel B."/>
            <person name="Atanasova L."/>
            <person name="Karlsson M."/>
            <person name="Huettel B."/>
            <person name="Barry K.W."/>
            <person name="Haridas S."/>
            <person name="Chen C."/>
            <person name="Bauer D."/>
            <person name="Andreopoulos W."/>
            <person name="Pangilinan J."/>
            <person name="LaButti K."/>
            <person name="Riley R."/>
            <person name="Lipzen A."/>
            <person name="Clum A."/>
            <person name="Drula E."/>
            <person name="Henrissat B."/>
            <person name="Kohler A."/>
            <person name="Grigoriev I.V."/>
            <person name="Martin F.M."/>
            <person name="Hacquard S."/>
        </authorList>
    </citation>
    <scope>NUCLEOTIDE SEQUENCE</scope>
    <source>
        <strain evidence="2">MPI-CAGE-AT-0021</strain>
    </source>
</reference>
<dbReference type="InterPro" id="IPR024079">
    <property type="entry name" value="MetalloPept_cat_dom_sf"/>
</dbReference>
<name>A0A9P9DWV4_9HYPO</name>
<feature type="region of interest" description="Disordered" evidence="1">
    <location>
        <begin position="267"/>
        <end position="294"/>
    </location>
</feature>
<evidence type="ECO:0000313" key="2">
    <source>
        <dbReference type="EMBL" id="KAH7127764.1"/>
    </source>
</evidence>
<dbReference type="EMBL" id="JAGMUU010000022">
    <property type="protein sequence ID" value="KAH7127764.1"/>
    <property type="molecule type" value="Genomic_DNA"/>
</dbReference>
<proteinExistence type="predicted"/>
<dbReference type="AlphaFoldDB" id="A0A9P9DWV4"/>
<evidence type="ECO:0000313" key="3">
    <source>
        <dbReference type="Proteomes" id="UP000717696"/>
    </source>
</evidence>
<dbReference type="Gene3D" id="3.40.390.10">
    <property type="entry name" value="Collagenase (Catalytic Domain)"/>
    <property type="match status" value="1"/>
</dbReference>
<accession>A0A9P9DWV4</accession>
<evidence type="ECO:0000256" key="1">
    <source>
        <dbReference type="SAM" id="MobiDB-lite"/>
    </source>
</evidence>
<comment type="caution">
    <text evidence="2">The sequence shown here is derived from an EMBL/GenBank/DDBJ whole genome shotgun (WGS) entry which is preliminary data.</text>
</comment>
<dbReference type="OrthoDB" id="5039373at2759"/>
<protein>
    <submittedName>
        <fullName evidence="2">Uncharacterized protein</fullName>
    </submittedName>
</protein>
<sequence length="352" mass="39850">MVGTWKLDQSCEQYLDTIQWAFADAQTLAEHAQAALEGALKPRPKNRKGNIKNWDRVARSIKVMFGFLPDSKNGNKKKDENWEQVFQVFDLMVKGLQGEALRHGKRDPIIVCNDKVWGWFGPDEVDPTLPDDITEGNKMKDRYPKKFAKGYVGAYYWNGRWDWRKKKNADAPASACDEESTALAETAPGLDMMQLCERFFKPEFSKRKVIPALQTTETDDSLHNLGDPATTLVHELAHWYGATKGRVPVPDQTCRDQDGKFIYKDKTTGEEVLLSEPPKAPQTESCRERRSTDSISDGFKHLQNLSLKGGPKESTRTADAYSVFSMMAFLNKWDWSQDGKARGIKYEAGAPS</sequence>